<reference evidence="4" key="2">
    <citation type="submission" date="2023-03" db="EMBL/GenBank/DDBJ databases">
        <title>Cellulosimicrobium cellulans NBRC 103059.</title>
        <authorList>
            <person name="Ichikawa N."/>
            <person name="Sato H."/>
            <person name="Tonouchi N."/>
        </authorList>
    </citation>
    <scope>NUCLEOTIDE SEQUENCE</scope>
    <source>
        <strain evidence="4">NBRC 103059</strain>
    </source>
</reference>
<sequence length="358" mass="37379">MSQPPTAPQDPYQFDPYRPQGSDPAQEGHGQGQDAWAPQGEPQPQPYGSPDAAYGAPGYGSTPEQAPYGDPGNPPYGADPQAAYGQQGYGQPAGSPAQGYAQPYPAAGAQQPYGQPYGDPAQQAYGAPQQPYGSPFGNGYAAYTAPASSTGTMAIVGFVLAILGFLGSWIPFVNIFAAVMGIAGVVLGFVGLSQAKQGRSGKGFSVAAIVLGVVSVLVTILVWVLFVIAANDASSQYERSLAEIQEDSDRALGESTDEILANDLEVEFGTFEGTADEFGWVESALPVTLTNTSDEPLTFDLDIDAVAADGTVVESDFAYTDQLAPGESTTVEAFDFIDSENLEAMKTATFEVTRVSAY</sequence>
<feature type="transmembrane region" description="Helical" evidence="2">
    <location>
        <begin position="172"/>
        <end position="192"/>
    </location>
</feature>
<evidence type="ECO:0000256" key="2">
    <source>
        <dbReference type="SAM" id="Phobius"/>
    </source>
</evidence>
<dbReference type="Proteomes" id="UP000319068">
    <property type="component" value="Chromosome"/>
</dbReference>
<accession>A0AAV5P9Z7</accession>
<evidence type="ECO:0000313" key="6">
    <source>
        <dbReference type="Proteomes" id="UP000319068"/>
    </source>
</evidence>
<organism evidence="4 7">
    <name type="scientific">Cellulosimicrobium cellulans</name>
    <name type="common">Arthrobacter luteus</name>
    <dbReference type="NCBI Taxonomy" id="1710"/>
    <lineage>
        <taxon>Bacteria</taxon>
        <taxon>Bacillati</taxon>
        <taxon>Actinomycetota</taxon>
        <taxon>Actinomycetes</taxon>
        <taxon>Micrococcales</taxon>
        <taxon>Promicromonosporaceae</taxon>
        <taxon>Cellulosimicrobium</taxon>
    </lineage>
</organism>
<dbReference type="AlphaFoldDB" id="A0AAV5P9Z7"/>
<evidence type="ECO:0000313" key="7">
    <source>
        <dbReference type="Proteomes" id="UP001165168"/>
    </source>
</evidence>
<keyword evidence="2" id="KW-1133">Transmembrane helix</keyword>
<keyword evidence="2" id="KW-0472">Membrane</keyword>
<keyword evidence="2" id="KW-0812">Transmembrane</keyword>
<reference evidence="5 6" key="1">
    <citation type="submission" date="2019-07" db="EMBL/GenBank/DDBJ databases">
        <title>Complete Genome Sequence and Methylome Analysis of Arthrobacter luteus NEB113.</title>
        <authorList>
            <person name="Fomenkov A."/>
            <person name="Anton B.P."/>
            <person name="Vincze T."/>
            <person name="Roberts R.J."/>
        </authorList>
    </citation>
    <scope>NUCLEOTIDE SEQUENCE [LARGE SCALE GENOMIC DNA]</scope>
    <source>
        <strain evidence="5 6">NEB113</strain>
    </source>
</reference>
<evidence type="ECO:0000313" key="4">
    <source>
        <dbReference type="EMBL" id="GLY58885.1"/>
    </source>
</evidence>
<feature type="transmembrane region" description="Helical" evidence="2">
    <location>
        <begin position="204"/>
        <end position="230"/>
    </location>
</feature>
<gene>
    <name evidence="4" type="ORF">Ccel01_34870</name>
    <name evidence="5" type="ORF">FOG94_14870</name>
</gene>
<feature type="compositionally biased region" description="Low complexity" evidence="1">
    <location>
        <begin position="76"/>
        <end position="129"/>
    </location>
</feature>
<keyword evidence="6" id="KW-1185">Reference proteome</keyword>
<dbReference type="EMBL" id="BSTG01000005">
    <property type="protein sequence ID" value="GLY58885.1"/>
    <property type="molecule type" value="Genomic_DNA"/>
</dbReference>
<evidence type="ECO:0000256" key="1">
    <source>
        <dbReference type="SAM" id="MobiDB-lite"/>
    </source>
</evidence>
<feature type="region of interest" description="Disordered" evidence="1">
    <location>
        <begin position="1"/>
        <end position="129"/>
    </location>
</feature>
<proteinExistence type="predicted"/>
<dbReference type="InterPro" id="IPR025241">
    <property type="entry name" value="DUF4190"/>
</dbReference>
<feature type="transmembrane region" description="Helical" evidence="2">
    <location>
        <begin position="140"/>
        <end position="166"/>
    </location>
</feature>
<dbReference type="Proteomes" id="UP001165168">
    <property type="component" value="Unassembled WGS sequence"/>
</dbReference>
<name>A0AAV5P9Z7_CELCE</name>
<evidence type="ECO:0000313" key="5">
    <source>
        <dbReference type="EMBL" id="QDP76221.1"/>
    </source>
</evidence>
<dbReference type="EMBL" id="CP041694">
    <property type="protein sequence ID" value="QDP76221.1"/>
    <property type="molecule type" value="Genomic_DNA"/>
</dbReference>
<dbReference type="RefSeq" id="WP_137281011.1">
    <property type="nucleotide sequence ID" value="NZ_BSTG01000005.1"/>
</dbReference>
<dbReference type="Pfam" id="PF13828">
    <property type="entry name" value="DUF4190"/>
    <property type="match status" value="1"/>
</dbReference>
<protein>
    <submittedName>
        <fullName evidence="5">DUF4199 family protein</fullName>
    </submittedName>
</protein>
<feature type="domain" description="DUF4190" evidence="3">
    <location>
        <begin position="153"/>
        <end position="221"/>
    </location>
</feature>
<evidence type="ECO:0000259" key="3">
    <source>
        <dbReference type="Pfam" id="PF13828"/>
    </source>
</evidence>